<dbReference type="AlphaFoldDB" id="N8VLH3"/>
<evidence type="ECO:0000313" key="1">
    <source>
        <dbReference type="EMBL" id="ENV00386.1"/>
    </source>
</evidence>
<evidence type="ECO:0000313" key="2">
    <source>
        <dbReference type="Proteomes" id="UP000013070"/>
    </source>
</evidence>
<protein>
    <submittedName>
        <fullName evidence="1">Uncharacterized protein</fullName>
    </submittedName>
</protein>
<dbReference type="HOGENOM" id="CLU_3354067_0_0_6"/>
<comment type="caution">
    <text evidence="1">The sequence shown here is derived from an EMBL/GenBank/DDBJ whole genome shotgun (WGS) entry which is preliminary data.</text>
</comment>
<gene>
    <name evidence="1" type="ORF">F969_00617</name>
</gene>
<name>N8VLH3_9GAMM</name>
<proteinExistence type="predicted"/>
<accession>N8VLH3</accession>
<sequence>MKQYAKPIPSNLEVFQREDGTFTVKEDIVYPELKNV</sequence>
<dbReference type="EMBL" id="APPE01000031">
    <property type="protein sequence ID" value="ENV00386.1"/>
    <property type="molecule type" value="Genomic_DNA"/>
</dbReference>
<dbReference type="Proteomes" id="UP000013070">
    <property type="component" value="Unassembled WGS sequence"/>
</dbReference>
<keyword evidence="2" id="KW-1185">Reference proteome</keyword>
<organism evidence="1 2">
    <name type="scientific">Acinetobacter variabilis</name>
    <dbReference type="NCBI Taxonomy" id="70346"/>
    <lineage>
        <taxon>Bacteria</taxon>
        <taxon>Pseudomonadati</taxon>
        <taxon>Pseudomonadota</taxon>
        <taxon>Gammaproteobacteria</taxon>
        <taxon>Moraxellales</taxon>
        <taxon>Moraxellaceae</taxon>
        <taxon>Acinetobacter</taxon>
    </lineage>
</organism>
<reference evidence="1 2" key="1">
    <citation type="submission" date="2013-02" db="EMBL/GenBank/DDBJ databases">
        <title>The Genome Sequence of Acinetobacter sp. NIPH 899.</title>
        <authorList>
            <consortium name="The Broad Institute Genome Sequencing Platform"/>
            <consortium name="The Broad Institute Genome Sequencing Center for Infectious Disease"/>
            <person name="Cerqueira G."/>
            <person name="Feldgarden M."/>
            <person name="Courvalin P."/>
            <person name="Perichon B."/>
            <person name="Grillot-Courvalin C."/>
            <person name="Clermont D."/>
            <person name="Rocha E."/>
            <person name="Yoon E.-J."/>
            <person name="Nemec A."/>
            <person name="Walker B."/>
            <person name="Young S.K."/>
            <person name="Zeng Q."/>
            <person name="Gargeya S."/>
            <person name="Fitzgerald M."/>
            <person name="Haas B."/>
            <person name="Abouelleil A."/>
            <person name="Alvarado L."/>
            <person name="Arachchi H.M."/>
            <person name="Berlin A.M."/>
            <person name="Chapman S.B."/>
            <person name="Dewar J."/>
            <person name="Goldberg J."/>
            <person name="Griggs A."/>
            <person name="Gujja S."/>
            <person name="Hansen M."/>
            <person name="Howarth C."/>
            <person name="Imamovic A."/>
            <person name="Larimer J."/>
            <person name="McCowan C."/>
            <person name="Murphy C."/>
            <person name="Neiman D."/>
            <person name="Pearson M."/>
            <person name="Priest M."/>
            <person name="Roberts A."/>
            <person name="Saif S."/>
            <person name="Shea T."/>
            <person name="Sisk P."/>
            <person name="Sykes S."/>
            <person name="Wortman J."/>
            <person name="Nusbaum C."/>
            <person name="Birren B."/>
        </authorList>
    </citation>
    <scope>NUCLEOTIDE SEQUENCE [LARGE SCALE GENOMIC DNA]</scope>
    <source>
        <strain evidence="1 2">NIPH 899</strain>
    </source>
</reference>